<comment type="caution">
    <text evidence="10">The sequence shown here is derived from an EMBL/GenBank/DDBJ whole genome shotgun (WGS) entry which is preliminary data.</text>
</comment>
<dbReference type="Proteomes" id="UP001595526">
    <property type="component" value="Unassembled WGS sequence"/>
</dbReference>
<dbReference type="InterPro" id="IPR004452">
    <property type="entry name" value="LutB/LldF"/>
</dbReference>
<dbReference type="PROSITE" id="PS00198">
    <property type="entry name" value="4FE4S_FER_1"/>
    <property type="match status" value="1"/>
</dbReference>
<feature type="domain" description="4Fe-4S ferredoxin-type" evidence="9">
    <location>
        <begin position="311"/>
        <end position="376"/>
    </location>
</feature>
<dbReference type="Pfam" id="PF13183">
    <property type="entry name" value="Fer4_8"/>
    <property type="match status" value="1"/>
</dbReference>
<feature type="domain" description="LUD" evidence="8">
    <location>
        <begin position="70"/>
        <end position="293"/>
    </location>
</feature>
<keyword evidence="6" id="KW-0408">Iron</keyword>
<dbReference type="EMBL" id="JBHRTA010000008">
    <property type="protein sequence ID" value="MFC3196607.1"/>
    <property type="molecule type" value="Genomic_DNA"/>
</dbReference>
<keyword evidence="2" id="KW-0004">4Fe-4S</keyword>
<dbReference type="SUPFAM" id="SSF100950">
    <property type="entry name" value="NagB/RpiA/CoA transferase-like"/>
    <property type="match status" value="1"/>
</dbReference>
<accession>A0ABV7JH57</accession>
<evidence type="ECO:0000256" key="5">
    <source>
        <dbReference type="ARBA" id="ARBA00022982"/>
    </source>
</evidence>
<dbReference type="InterPro" id="IPR017900">
    <property type="entry name" value="4Fe4S_Fe_S_CS"/>
</dbReference>
<dbReference type="SUPFAM" id="SSF46548">
    <property type="entry name" value="alpha-helical ferredoxin"/>
    <property type="match status" value="1"/>
</dbReference>
<gene>
    <name evidence="10" type="ORF">ACFOET_03185</name>
</gene>
<dbReference type="Pfam" id="PF02589">
    <property type="entry name" value="LUD_dom"/>
    <property type="match status" value="1"/>
</dbReference>
<evidence type="ECO:0000256" key="3">
    <source>
        <dbReference type="ARBA" id="ARBA00022723"/>
    </source>
</evidence>
<evidence type="ECO:0000256" key="6">
    <source>
        <dbReference type="ARBA" id="ARBA00023004"/>
    </source>
</evidence>
<name>A0ABV7JH57_9SPHI</name>
<dbReference type="InterPro" id="IPR003741">
    <property type="entry name" value="LUD_dom"/>
</dbReference>
<dbReference type="InterPro" id="IPR009051">
    <property type="entry name" value="Helical_ferredxn"/>
</dbReference>
<evidence type="ECO:0000256" key="4">
    <source>
        <dbReference type="ARBA" id="ARBA00022737"/>
    </source>
</evidence>
<evidence type="ECO:0000256" key="2">
    <source>
        <dbReference type="ARBA" id="ARBA00022485"/>
    </source>
</evidence>
<evidence type="ECO:0000313" key="11">
    <source>
        <dbReference type="Proteomes" id="UP001595526"/>
    </source>
</evidence>
<dbReference type="InterPro" id="IPR024185">
    <property type="entry name" value="FTHF_cligase-like_sf"/>
</dbReference>
<dbReference type="InterPro" id="IPR017896">
    <property type="entry name" value="4Fe4S_Fe-S-bd"/>
</dbReference>
<organism evidence="10 11">
    <name type="scientific">Parapedobacter deserti</name>
    <dbReference type="NCBI Taxonomy" id="1912957"/>
    <lineage>
        <taxon>Bacteria</taxon>
        <taxon>Pseudomonadati</taxon>
        <taxon>Bacteroidota</taxon>
        <taxon>Sphingobacteriia</taxon>
        <taxon>Sphingobacteriales</taxon>
        <taxon>Sphingobacteriaceae</taxon>
        <taxon>Parapedobacter</taxon>
    </lineage>
</organism>
<keyword evidence="3" id="KW-0479">Metal-binding</keyword>
<reference evidence="11" key="1">
    <citation type="journal article" date="2019" name="Int. J. Syst. Evol. Microbiol.">
        <title>The Global Catalogue of Microorganisms (GCM) 10K type strain sequencing project: providing services to taxonomists for standard genome sequencing and annotation.</title>
        <authorList>
            <consortium name="The Broad Institute Genomics Platform"/>
            <consortium name="The Broad Institute Genome Sequencing Center for Infectious Disease"/>
            <person name="Wu L."/>
            <person name="Ma J."/>
        </authorList>
    </citation>
    <scope>NUCLEOTIDE SEQUENCE [LARGE SCALE GENOMIC DNA]</scope>
    <source>
        <strain evidence="11">KCTC 52416</strain>
    </source>
</reference>
<proteinExistence type="predicted"/>
<evidence type="ECO:0000256" key="7">
    <source>
        <dbReference type="ARBA" id="ARBA00023014"/>
    </source>
</evidence>
<keyword evidence="1" id="KW-0813">Transport</keyword>
<dbReference type="NCBIfam" id="TIGR00273">
    <property type="entry name" value="LutB/LldF family L-lactate oxidation iron-sulfur protein"/>
    <property type="match status" value="1"/>
</dbReference>
<keyword evidence="7" id="KW-0411">Iron-sulfur</keyword>
<dbReference type="PANTHER" id="PTHR47153">
    <property type="entry name" value="LACTATE UTILIZATION PROTEIN B"/>
    <property type="match status" value="1"/>
</dbReference>
<keyword evidence="4" id="KW-0677">Repeat</keyword>
<dbReference type="PANTHER" id="PTHR47153:SF2">
    <property type="entry name" value="LACTATE UTILIZATION PROTEIN B"/>
    <property type="match status" value="1"/>
</dbReference>
<keyword evidence="5" id="KW-0249">Electron transport</keyword>
<keyword evidence="11" id="KW-1185">Reference proteome</keyword>
<dbReference type="Gene3D" id="1.10.1060.10">
    <property type="entry name" value="Alpha-helical ferredoxin"/>
    <property type="match status" value="1"/>
</dbReference>
<evidence type="ECO:0000256" key="1">
    <source>
        <dbReference type="ARBA" id="ARBA00022448"/>
    </source>
</evidence>
<evidence type="ECO:0000259" key="8">
    <source>
        <dbReference type="Pfam" id="PF02589"/>
    </source>
</evidence>
<dbReference type="InterPro" id="IPR037171">
    <property type="entry name" value="NagB/RpiA_transferase-like"/>
</dbReference>
<evidence type="ECO:0000259" key="9">
    <source>
        <dbReference type="Pfam" id="PF13183"/>
    </source>
</evidence>
<evidence type="ECO:0000313" key="10">
    <source>
        <dbReference type="EMBL" id="MFC3196607.1"/>
    </source>
</evidence>
<dbReference type="Gene3D" id="3.40.50.10420">
    <property type="entry name" value="NagB/RpiA/CoA transferase-like"/>
    <property type="match status" value="1"/>
</dbReference>
<sequence>MPSVQEIAFLKDSAAKAFEPRHRQIINYNIDKYDVAVESGLTQFHHIENSKRKAHIIKWKVMENLDKLLPEFESNFLQKGGKVIWANDAEEAQQEIWKIMERAGAKTVVKSKSMTTEEIQLNDFLEGKGVNTIETDLGEYIVQLLGQKPYHIVTPAMHLSLQDIANLFHQHFGTPTDATPQELTLKARELLRQQYTVADVGITGGNFLIADTGSVAITENEGNARLTTTFPRIHIAIVGIEKIIPSLSDLDLFWPLLATHGTGQRLTVYNSILSGPRQEGETDGPEEMYVVLLDNGRTELLAQKEQRQGLYCIRCGACLNGCPIYKNVGGHAYNTTYSGPIGSLITPHLQGMEAFKHLSYASSLCGKCSEVCPVKIDIHKMLLLNRRDAVTNNMVSKKEKVAWKGFTFAITRRRVIDFFGGKLKNSLLHRLFKKAWGKHRSLPRIPKKSFSQEWKEQHK</sequence>
<dbReference type="RefSeq" id="WP_379019477.1">
    <property type="nucleotide sequence ID" value="NZ_JBHRTA010000008.1"/>
</dbReference>
<protein>
    <submittedName>
        <fullName evidence="10">LutB/LldF family L-lactate oxidation iron-sulfur protein</fullName>
    </submittedName>
</protein>